<keyword evidence="5" id="KW-0804">Transcription</keyword>
<dbReference type="STRING" id="139420.A0A371DT87"/>
<dbReference type="PROSITE" id="PS50082">
    <property type="entry name" value="WD_REPEATS_2"/>
    <property type="match status" value="2"/>
</dbReference>
<dbReference type="PROSITE" id="PS50294">
    <property type="entry name" value="WD_REPEATS_REGION"/>
    <property type="match status" value="1"/>
</dbReference>
<feature type="region of interest" description="Disordered" evidence="7">
    <location>
        <begin position="433"/>
        <end position="489"/>
    </location>
</feature>
<dbReference type="SMART" id="SM00320">
    <property type="entry name" value="WD40"/>
    <property type="match status" value="3"/>
</dbReference>
<gene>
    <name evidence="8" type="ORF">OH76DRAFT_1551324</name>
</gene>
<sequence length="552" mass="61100">MDAGALREPWFRSPTENEHPFRLSRMVLATGRTFQSLACFPWTAQSLASLWDGYASSDPDLRSKWDLMVQQWMGAIAVGGNGSFSIFTKVGSAKPIHVPLPDCALDVMNIAWAINSNDPLRPLLVLTVTSVIVIFDVISRSIVGRLRGHGGPITSLAVHPSHPHLFCTTSRDFTARIYDLSLQPVQRPNNPCWLPNTKPSLAGPAHGLHMNEPEGEGIGQCVAVMVGGRSGGHQGAVLCSAFHPSQPLIATGGMDRAVKIWRIPPSVFNPPKEPQLAREDKPLFSTDLLHKARVWAVDWLADDIITSCSAPALMRRNADEPEDTYWEDGTVVVWQWLGFNRFFPPGKIPQKVMRGTASDWRNSESFKILAAYHLPTVVKRVHVYRSLTHDPMLLMPIGKTIRIFNMSLFKPRTPPKFPLDVVDLSLQMTTQMHIGEDNLRDTEKGSTSVPESTTADVDARGDEALPNVGDGEREKRSRQRNSSVQYPPPAPLAALFESVEGWAVTAELQRRDGHPDIPDITVCAMGFEGLRIVGIGQNGTLFVWRLREQLLS</sequence>
<feature type="compositionally biased region" description="Polar residues" evidence="7">
    <location>
        <begin position="445"/>
        <end position="455"/>
    </location>
</feature>
<evidence type="ECO:0000256" key="6">
    <source>
        <dbReference type="PROSITE-ProRule" id="PRU00221"/>
    </source>
</evidence>
<evidence type="ECO:0000256" key="1">
    <source>
        <dbReference type="ARBA" id="ARBA00008075"/>
    </source>
</evidence>
<dbReference type="InterPro" id="IPR051243">
    <property type="entry name" value="PcG_WD-repeat"/>
</dbReference>
<comment type="similarity">
    <text evidence="1">Belongs to the WD repeat ESC family.</text>
</comment>
<evidence type="ECO:0000313" key="9">
    <source>
        <dbReference type="Proteomes" id="UP000256964"/>
    </source>
</evidence>
<name>A0A371DT87_9APHY</name>
<evidence type="ECO:0000256" key="2">
    <source>
        <dbReference type="ARBA" id="ARBA00022574"/>
    </source>
</evidence>
<organism evidence="8 9">
    <name type="scientific">Lentinus brumalis</name>
    <dbReference type="NCBI Taxonomy" id="2498619"/>
    <lineage>
        <taxon>Eukaryota</taxon>
        <taxon>Fungi</taxon>
        <taxon>Dikarya</taxon>
        <taxon>Basidiomycota</taxon>
        <taxon>Agaricomycotina</taxon>
        <taxon>Agaricomycetes</taxon>
        <taxon>Polyporales</taxon>
        <taxon>Polyporaceae</taxon>
        <taxon>Lentinus</taxon>
    </lineage>
</organism>
<keyword evidence="9" id="KW-1185">Reference proteome</keyword>
<dbReference type="InterPro" id="IPR036322">
    <property type="entry name" value="WD40_repeat_dom_sf"/>
</dbReference>
<dbReference type="AlphaFoldDB" id="A0A371DT87"/>
<feature type="repeat" description="WD" evidence="6">
    <location>
        <begin position="230"/>
        <end position="263"/>
    </location>
</feature>
<keyword evidence="4" id="KW-0805">Transcription regulation</keyword>
<dbReference type="Pfam" id="PF00400">
    <property type="entry name" value="WD40"/>
    <property type="match status" value="2"/>
</dbReference>
<evidence type="ECO:0000256" key="7">
    <source>
        <dbReference type="SAM" id="MobiDB-lite"/>
    </source>
</evidence>
<accession>A0A371DT87</accession>
<reference evidence="8 9" key="1">
    <citation type="journal article" date="2018" name="Biotechnol. Biofuels">
        <title>Integrative visual omics of the white-rot fungus Polyporus brumalis exposes the biotechnological potential of its oxidative enzymes for delignifying raw plant biomass.</title>
        <authorList>
            <person name="Miyauchi S."/>
            <person name="Rancon A."/>
            <person name="Drula E."/>
            <person name="Hage H."/>
            <person name="Chaduli D."/>
            <person name="Favel A."/>
            <person name="Grisel S."/>
            <person name="Henrissat B."/>
            <person name="Herpoel-Gimbert I."/>
            <person name="Ruiz-Duenas F.J."/>
            <person name="Chevret D."/>
            <person name="Hainaut M."/>
            <person name="Lin J."/>
            <person name="Wang M."/>
            <person name="Pangilinan J."/>
            <person name="Lipzen A."/>
            <person name="Lesage-Meessen L."/>
            <person name="Navarro D."/>
            <person name="Riley R."/>
            <person name="Grigoriev I.V."/>
            <person name="Zhou S."/>
            <person name="Raouche S."/>
            <person name="Rosso M.N."/>
        </authorList>
    </citation>
    <scope>NUCLEOTIDE SEQUENCE [LARGE SCALE GENOMIC DNA]</scope>
    <source>
        <strain evidence="8 9">BRFM 1820</strain>
    </source>
</reference>
<evidence type="ECO:0000313" key="8">
    <source>
        <dbReference type="EMBL" id="RDX55767.1"/>
    </source>
</evidence>
<keyword evidence="2 6" id="KW-0853">WD repeat</keyword>
<evidence type="ECO:0000256" key="4">
    <source>
        <dbReference type="ARBA" id="ARBA00023015"/>
    </source>
</evidence>
<dbReference type="EMBL" id="KZ857381">
    <property type="protein sequence ID" value="RDX55767.1"/>
    <property type="molecule type" value="Genomic_DNA"/>
</dbReference>
<dbReference type="Gene3D" id="2.130.10.10">
    <property type="entry name" value="YVTN repeat-like/Quinoprotein amine dehydrogenase"/>
    <property type="match status" value="1"/>
</dbReference>
<evidence type="ECO:0000256" key="3">
    <source>
        <dbReference type="ARBA" id="ARBA00022737"/>
    </source>
</evidence>
<feature type="repeat" description="WD" evidence="6">
    <location>
        <begin position="146"/>
        <end position="181"/>
    </location>
</feature>
<dbReference type="OrthoDB" id="7318948at2759"/>
<protein>
    <submittedName>
        <fullName evidence="8">WD40 repeat-like protein</fullName>
    </submittedName>
</protein>
<dbReference type="InterPro" id="IPR015943">
    <property type="entry name" value="WD40/YVTN_repeat-like_dom_sf"/>
</dbReference>
<proteinExistence type="inferred from homology"/>
<dbReference type="InterPro" id="IPR001680">
    <property type="entry name" value="WD40_rpt"/>
</dbReference>
<keyword evidence="3" id="KW-0677">Repeat</keyword>
<dbReference type="PANTHER" id="PTHR10253">
    <property type="entry name" value="POLYCOMB PROTEIN"/>
    <property type="match status" value="1"/>
</dbReference>
<feature type="compositionally biased region" description="Basic and acidic residues" evidence="7">
    <location>
        <begin position="434"/>
        <end position="444"/>
    </location>
</feature>
<dbReference type="SUPFAM" id="SSF50978">
    <property type="entry name" value="WD40 repeat-like"/>
    <property type="match status" value="1"/>
</dbReference>
<evidence type="ECO:0000256" key="5">
    <source>
        <dbReference type="ARBA" id="ARBA00023163"/>
    </source>
</evidence>
<dbReference type="Proteomes" id="UP000256964">
    <property type="component" value="Unassembled WGS sequence"/>
</dbReference>